<dbReference type="Proteomes" id="UP000632535">
    <property type="component" value="Unassembled WGS sequence"/>
</dbReference>
<name>A0ABQ2B6J1_9MICO</name>
<evidence type="ECO:0000313" key="2">
    <source>
        <dbReference type="Proteomes" id="UP000632535"/>
    </source>
</evidence>
<reference evidence="2" key="1">
    <citation type="journal article" date="2019" name="Int. J. Syst. Evol. Microbiol.">
        <title>The Global Catalogue of Microorganisms (GCM) 10K type strain sequencing project: providing services to taxonomists for standard genome sequencing and annotation.</title>
        <authorList>
            <consortium name="The Broad Institute Genomics Platform"/>
            <consortium name="The Broad Institute Genome Sequencing Center for Infectious Disease"/>
            <person name="Wu L."/>
            <person name="Ma J."/>
        </authorList>
    </citation>
    <scope>NUCLEOTIDE SEQUENCE [LARGE SCALE GENOMIC DNA]</scope>
    <source>
        <strain evidence="2">CCM 8653</strain>
    </source>
</reference>
<proteinExistence type="predicted"/>
<sequence>MTRLVLVHGRDLDGHDPEEVERDWLGALDAGLAAAGSPLRVGDDDTDFVYYGDTLAHLLEGRDGPAPPVLAEAVGAETAPSSDAVAHALADWPAGAQRFALEVARDVLAGAGVEPPPAPETTARSQGLLDPLFEALAAAVALLDRIPGVSAGVLLLIARDVWGYLHEDDVRAVVDEGVVEALPDAPSVVVAHSLGSIITWSALTGRYAAGRGREVPLLVTMGCPLPVRAVREALQADGPLVFPTGVRRWVNVRDRLDLVGLRDITPESFPLPAGSPAVENLVVDNRAPGNHAASALLEDGTYTGYLATAPAAAAIAGALGRQA</sequence>
<keyword evidence="2" id="KW-1185">Reference proteome</keyword>
<protein>
    <recommendedName>
        <fullName evidence="3">Alpha/beta hydrolase family protein</fullName>
    </recommendedName>
</protein>
<evidence type="ECO:0000313" key="1">
    <source>
        <dbReference type="EMBL" id="GGI09176.1"/>
    </source>
</evidence>
<dbReference type="InterPro" id="IPR029058">
    <property type="entry name" value="AB_hydrolase_fold"/>
</dbReference>
<accession>A0ABQ2B6J1</accession>
<evidence type="ECO:0008006" key="3">
    <source>
        <dbReference type="Google" id="ProtNLM"/>
    </source>
</evidence>
<dbReference type="RefSeq" id="WP_188524032.1">
    <property type="nucleotide sequence ID" value="NZ_BMDG01000008.1"/>
</dbReference>
<dbReference type="SUPFAM" id="SSF53474">
    <property type="entry name" value="alpha/beta-Hydrolases"/>
    <property type="match status" value="1"/>
</dbReference>
<gene>
    <name evidence="1" type="ORF">GCM10007368_24860</name>
</gene>
<dbReference type="EMBL" id="BMDG01000008">
    <property type="protein sequence ID" value="GGI09176.1"/>
    <property type="molecule type" value="Genomic_DNA"/>
</dbReference>
<comment type="caution">
    <text evidence="1">The sequence shown here is derived from an EMBL/GenBank/DDBJ whole genome shotgun (WGS) entry which is preliminary data.</text>
</comment>
<organism evidence="1 2">
    <name type="scientific">Isoptericola cucumis</name>
    <dbReference type="NCBI Taxonomy" id="1776856"/>
    <lineage>
        <taxon>Bacteria</taxon>
        <taxon>Bacillati</taxon>
        <taxon>Actinomycetota</taxon>
        <taxon>Actinomycetes</taxon>
        <taxon>Micrococcales</taxon>
        <taxon>Promicromonosporaceae</taxon>
        <taxon>Isoptericola</taxon>
    </lineage>
</organism>